<feature type="transmembrane region" description="Helical" evidence="6">
    <location>
        <begin position="108"/>
        <end position="128"/>
    </location>
</feature>
<sequence length="338" mass="39419">MSNQNLSEAEKKFLAFDWSKSQEWQTYFSNLYPTPDASKVPKFKRTWFRRNVDSTLSLESTVGNVATQNTQTKTEQPKETTPKETKWPKLGLFDRLKNRPNISLLQELLLRLELVLLLGYVFSTVVVLTSRFKTPGSDNLLKNCETVSKSFSLLYLLVGLLREKGKPQFNSAWFSALSNDNRAHYLMYGLFFIRYPTKFVYTLPQLVTALLLLSSMYKSFPSVFPTLMRTNKVKELLMKVENNKYLVYKFRAYLECSLVPYLALCLFTGRTNMVPLFLYFSFLRMKVHSNDVYLLNNFKTLHMTVSNYLSRPGVPPKLRNLYQKVAKGLEFYFTGRRN</sequence>
<proteinExistence type="inferred from homology"/>
<feature type="transmembrane region" description="Helical" evidence="6">
    <location>
        <begin position="199"/>
        <end position="217"/>
    </location>
</feature>
<dbReference type="GO" id="GO:0061024">
    <property type="term" value="P:membrane organization"/>
    <property type="evidence" value="ECO:0007669"/>
    <property type="project" value="TreeGrafter"/>
</dbReference>
<evidence type="ECO:0008006" key="8">
    <source>
        <dbReference type="Google" id="ProtNLM"/>
    </source>
</evidence>
<dbReference type="GO" id="GO:0071786">
    <property type="term" value="P:endoplasmic reticulum tubular network organization"/>
    <property type="evidence" value="ECO:0007669"/>
    <property type="project" value="TreeGrafter"/>
</dbReference>
<protein>
    <recommendedName>
        <fullName evidence="8">Transmembrane protein 33</fullName>
    </recommendedName>
</protein>
<name>A0A3B0MP54_THEAN</name>
<keyword evidence="4 6" id="KW-1133">Transmembrane helix</keyword>
<keyword evidence="5 6" id="KW-0472">Membrane</keyword>
<evidence type="ECO:0000313" key="7">
    <source>
        <dbReference type="EMBL" id="SVP91282.1"/>
    </source>
</evidence>
<dbReference type="GO" id="GO:0005783">
    <property type="term" value="C:endoplasmic reticulum"/>
    <property type="evidence" value="ECO:0007669"/>
    <property type="project" value="TreeGrafter"/>
</dbReference>
<evidence type="ECO:0000256" key="1">
    <source>
        <dbReference type="ARBA" id="ARBA00004141"/>
    </source>
</evidence>
<accession>A0A3B0MP54</accession>
<dbReference type="PANTHER" id="PTHR12703:SF4">
    <property type="entry name" value="TRANSMEMBRANE PROTEIN 33"/>
    <property type="match status" value="1"/>
</dbReference>
<dbReference type="Pfam" id="PF03661">
    <property type="entry name" value="TMEM33_Pom33"/>
    <property type="match status" value="1"/>
</dbReference>
<evidence type="ECO:0000256" key="3">
    <source>
        <dbReference type="ARBA" id="ARBA00022692"/>
    </source>
</evidence>
<evidence type="ECO:0000256" key="6">
    <source>
        <dbReference type="SAM" id="Phobius"/>
    </source>
</evidence>
<keyword evidence="3 6" id="KW-0812">Transmembrane</keyword>
<dbReference type="GO" id="GO:0016020">
    <property type="term" value="C:membrane"/>
    <property type="evidence" value="ECO:0007669"/>
    <property type="project" value="UniProtKB-SubCell"/>
</dbReference>
<reference evidence="7" key="1">
    <citation type="submission" date="2018-07" db="EMBL/GenBank/DDBJ databases">
        <authorList>
            <person name="Quirk P.G."/>
            <person name="Krulwich T.A."/>
        </authorList>
    </citation>
    <scope>NUCLEOTIDE SEQUENCE</scope>
    <source>
        <strain evidence="7">Anand</strain>
    </source>
</reference>
<comment type="subcellular location">
    <subcellularLocation>
        <location evidence="1">Membrane</location>
        <topology evidence="1">Multi-pass membrane protein</topology>
    </subcellularLocation>
</comment>
<evidence type="ECO:0000256" key="5">
    <source>
        <dbReference type="ARBA" id="ARBA00023136"/>
    </source>
</evidence>
<evidence type="ECO:0000256" key="4">
    <source>
        <dbReference type="ARBA" id="ARBA00022989"/>
    </source>
</evidence>
<feature type="transmembrane region" description="Helical" evidence="6">
    <location>
        <begin position="258"/>
        <end position="280"/>
    </location>
</feature>
<comment type="similarity">
    <text evidence="2">Belongs to the PER33/POM33 family.</text>
</comment>
<dbReference type="AlphaFoldDB" id="A0A3B0MP54"/>
<gene>
    <name evidence="7" type="ORF">TAV_000146700</name>
</gene>
<dbReference type="VEuPathDB" id="PiroplasmaDB:TA14635"/>
<dbReference type="InterPro" id="IPR005344">
    <property type="entry name" value="TMEM33/Pom33"/>
</dbReference>
<dbReference type="InterPro" id="IPR051645">
    <property type="entry name" value="PER33/POM33_regulator"/>
</dbReference>
<evidence type="ECO:0000256" key="2">
    <source>
        <dbReference type="ARBA" id="ARBA00007322"/>
    </source>
</evidence>
<dbReference type="EMBL" id="UIVS01000002">
    <property type="protein sequence ID" value="SVP91282.1"/>
    <property type="molecule type" value="Genomic_DNA"/>
</dbReference>
<dbReference type="PANTHER" id="PTHR12703">
    <property type="entry name" value="TRANSMEMBRANE PROTEIN 33"/>
    <property type="match status" value="1"/>
</dbReference>
<organism evidence="7">
    <name type="scientific">Theileria annulata</name>
    <dbReference type="NCBI Taxonomy" id="5874"/>
    <lineage>
        <taxon>Eukaryota</taxon>
        <taxon>Sar</taxon>
        <taxon>Alveolata</taxon>
        <taxon>Apicomplexa</taxon>
        <taxon>Aconoidasida</taxon>
        <taxon>Piroplasmida</taxon>
        <taxon>Theileriidae</taxon>
        <taxon>Theileria</taxon>
    </lineage>
</organism>